<dbReference type="STRING" id="35752.SAMN05421541_13722"/>
<dbReference type="AlphaFoldDB" id="A0A1I2N1D5"/>
<evidence type="ECO:0000259" key="5">
    <source>
        <dbReference type="PROSITE" id="PS50977"/>
    </source>
</evidence>
<organism evidence="6 7">
    <name type="scientific">Actinoplanes philippinensis</name>
    <dbReference type="NCBI Taxonomy" id="35752"/>
    <lineage>
        <taxon>Bacteria</taxon>
        <taxon>Bacillati</taxon>
        <taxon>Actinomycetota</taxon>
        <taxon>Actinomycetes</taxon>
        <taxon>Micromonosporales</taxon>
        <taxon>Micromonosporaceae</taxon>
        <taxon>Actinoplanes</taxon>
    </lineage>
</organism>
<proteinExistence type="predicted"/>
<keyword evidence="2 4" id="KW-0238">DNA-binding</keyword>
<dbReference type="Gene3D" id="1.10.357.10">
    <property type="entry name" value="Tetracycline Repressor, domain 2"/>
    <property type="match status" value="1"/>
</dbReference>
<dbReference type="InterPro" id="IPR009057">
    <property type="entry name" value="Homeodomain-like_sf"/>
</dbReference>
<protein>
    <submittedName>
        <fullName evidence="6">DNA-binding transcriptional regulator, AcrR family</fullName>
    </submittedName>
</protein>
<dbReference type="Proteomes" id="UP000199645">
    <property type="component" value="Unassembled WGS sequence"/>
</dbReference>
<dbReference type="Pfam" id="PF00440">
    <property type="entry name" value="TetR_N"/>
    <property type="match status" value="1"/>
</dbReference>
<keyword evidence="7" id="KW-1185">Reference proteome</keyword>
<evidence type="ECO:0000313" key="7">
    <source>
        <dbReference type="Proteomes" id="UP000199645"/>
    </source>
</evidence>
<name>A0A1I2N1D5_9ACTN</name>
<dbReference type="RefSeq" id="WP_093622319.1">
    <property type="nucleotide sequence ID" value="NZ_BOMT01000116.1"/>
</dbReference>
<evidence type="ECO:0000256" key="3">
    <source>
        <dbReference type="ARBA" id="ARBA00023163"/>
    </source>
</evidence>
<dbReference type="SUPFAM" id="SSF46689">
    <property type="entry name" value="Homeodomain-like"/>
    <property type="match status" value="1"/>
</dbReference>
<feature type="domain" description="HTH tetR-type" evidence="5">
    <location>
        <begin position="12"/>
        <end position="72"/>
    </location>
</feature>
<keyword evidence="3" id="KW-0804">Transcription</keyword>
<dbReference type="PANTHER" id="PTHR47506">
    <property type="entry name" value="TRANSCRIPTIONAL REGULATORY PROTEIN"/>
    <property type="match status" value="1"/>
</dbReference>
<reference evidence="6 7" key="1">
    <citation type="submission" date="2016-10" db="EMBL/GenBank/DDBJ databases">
        <authorList>
            <person name="de Groot N.N."/>
        </authorList>
    </citation>
    <scope>NUCLEOTIDE SEQUENCE [LARGE SCALE GENOMIC DNA]</scope>
    <source>
        <strain evidence="6 7">DSM 43019</strain>
    </source>
</reference>
<evidence type="ECO:0000313" key="6">
    <source>
        <dbReference type="EMBL" id="SFF97473.1"/>
    </source>
</evidence>
<dbReference type="OrthoDB" id="9805134at2"/>
<dbReference type="EMBL" id="FONV01000037">
    <property type="protein sequence ID" value="SFF97473.1"/>
    <property type="molecule type" value="Genomic_DNA"/>
</dbReference>
<accession>A0A1I2N1D5</accession>
<dbReference type="Gene3D" id="1.10.10.60">
    <property type="entry name" value="Homeodomain-like"/>
    <property type="match status" value="1"/>
</dbReference>
<evidence type="ECO:0000256" key="1">
    <source>
        <dbReference type="ARBA" id="ARBA00023015"/>
    </source>
</evidence>
<dbReference type="PROSITE" id="PS50977">
    <property type="entry name" value="HTH_TETR_2"/>
    <property type="match status" value="1"/>
</dbReference>
<dbReference type="InterPro" id="IPR036271">
    <property type="entry name" value="Tet_transcr_reg_TetR-rel_C_sf"/>
</dbReference>
<feature type="DNA-binding region" description="H-T-H motif" evidence="4">
    <location>
        <begin position="35"/>
        <end position="54"/>
    </location>
</feature>
<gene>
    <name evidence="6" type="ORF">SAMN05421541_13722</name>
</gene>
<sequence>MTQARERGRPRGFDSEAALDRAVEVFWRHGYEGASLSDLTDAMGINRPSMYAAYGNKEELFKRAIARYAEADMAYAREALAAPTAYQVIERFLRANADALTRADRPHGCLSIQGGLAAGSDGGTVAGFLAASRLAGEAALVARLARAVDEGDLPAGTDPAALGRYVMVVSEGNAVHAAAGVGRDALHTTVDIALAAVPRRPGDTTTPA</sequence>
<dbReference type="PANTHER" id="PTHR47506:SF1">
    <property type="entry name" value="HTH-TYPE TRANSCRIPTIONAL REGULATOR YJDC"/>
    <property type="match status" value="1"/>
</dbReference>
<dbReference type="InterPro" id="IPR001647">
    <property type="entry name" value="HTH_TetR"/>
</dbReference>
<dbReference type="SUPFAM" id="SSF48498">
    <property type="entry name" value="Tetracyclin repressor-like, C-terminal domain"/>
    <property type="match status" value="1"/>
</dbReference>
<keyword evidence="1" id="KW-0805">Transcription regulation</keyword>
<dbReference type="GO" id="GO:0003677">
    <property type="term" value="F:DNA binding"/>
    <property type="evidence" value="ECO:0007669"/>
    <property type="project" value="UniProtKB-UniRule"/>
</dbReference>
<evidence type="ECO:0000256" key="4">
    <source>
        <dbReference type="PROSITE-ProRule" id="PRU00335"/>
    </source>
</evidence>
<evidence type="ECO:0000256" key="2">
    <source>
        <dbReference type="ARBA" id="ARBA00023125"/>
    </source>
</evidence>